<feature type="domain" description="TonB-dependent receptor-like beta-barrel" evidence="11">
    <location>
        <begin position="206"/>
        <end position="636"/>
    </location>
</feature>
<dbReference type="GO" id="GO:0009279">
    <property type="term" value="C:cell outer membrane"/>
    <property type="evidence" value="ECO:0007669"/>
    <property type="project" value="UniProtKB-SubCell"/>
</dbReference>
<dbReference type="GO" id="GO:0015344">
    <property type="term" value="F:siderophore uptake transmembrane transporter activity"/>
    <property type="evidence" value="ECO:0007669"/>
    <property type="project" value="TreeGrafter"/>
</dbReference>
<evidence type="ECO:0000256" key="10">
    <source>
        <dbReference type="RuleBase" id="RU003357"/>
    </source>
</evidence>
<dbReference type="SUPFAM" id="SSF56935">
    <property type="entry name" value="Porins"/>
    <property type="match status" value="1"/>
</dbReference>
<evidence type="ECO:0000256" key="4">
    <source>
        <dbReference type="ARBA" id="ARBA00022692"/>
    </source>
</evidence>
<protein>
    <submittedName>
        <fullName evidence="13">Iron complex outermembrane recepter protein</fullName>
    </submittedName>
</protein>
<evidence type="ECO:0000313" key="14">
    <source>
        <dbReference type="Proteomes" id="UP000236738"/>
    </source>
</evidence>
<evidence type="ECO:0000256" key="3">
    <source>
        <dbReference type="ARBA" id="ARBA00022452"/>
    </source>
</evidence>
<comment type="similarity">
    <text evidence="9 10">Belongs to the TonB-dependent receptor family.</text>
</comment>
<evidence type="ECO:0000256" key="9">
    <source>
        <dbReference type="PROSITE-ProRule" id="PRU01360"/>
    </source>
</evidence>
<evidence type="ECO:0000256" key="8">
    <source>
        <dbReference type="ARBA" id="ARBA00023237"/>
    </source>
</evidence>
<keyword evidence="14" id="KW-1185">Reference proteome</keyword>
<dbReference type="GO" id="GO:0044718">
    <property type="term" value="P:siderophore transmembrane transport"/>
    <property type="evidence" value="ECO:0007669"/>
    <property type="project" value="TreeGrafter"/>
</dbReference>
<dbReference type="InterPro" id="IPR010917">
    <property type="entry name" value="TonB_rcpt_CS"/>
</dbReference>
<keyword evidence="7 9" id="KW-0472">Membrane</keyword>
<organism evidence="13 14">
    <name type="scientific">Halpernia humi</name>
    <dbReference type="NCBI Taxonomy" id="493375"/>
    <lineage>
        <taxon>Bacteria</taxon>
        <taxon>Pseudomonadati</taxon>
        <taxon>Bacteroidota</taxon>
        <taxon>Flavobacteriia</taxon>
        <taxon>Flavobacteriales</taxon>
        <taxon>Weeksellaceae</taxon>
        <taxon>Chryseobacterium group</taxon>
        <taxon>Halpernia</taxon>
    </lineage>
</organism>
<dbReference type="InterPro" id="IPR037066">
    <property type="entry name" value="Plug_dom_sf"/>
</dbReference>
<sequence>MKLNSKGLTYISVCLGFSLPQIISAQIAKDSITKDIEMVKITRQISTFNNKKNLETNNSDLINHDAGKFLEALPEISGIKKAGSYATDPVLRGFKYEQLNIVIDGVASAINACPSRMDPATSQVPMNIVKEAEIYKGPYHFRQGSAFGGTINFVTIPPVFTDSLSTKARITSGYESNGNVLRDELSATLSSKKIVWDLFGSYQKGDDYKDGNGNKVPSSFLRYNLGTKASFKWNENNLTTFHLNTNQARDVKFAALAMDLLYDKTWMLQARHNMTFKNSIVKNLDFNSFASFVKHSMGTPDRSMISNVETKTFGGRAEAKLAWQNNIFYTGLDYKHEQAENISSQMPTMGGMMMQDGTSWQNSYINQIGWFNEFHHNFLNSKFTASYRLDYNQADAKDLSKLFQTLYGTANTDQLNNSLSLAYSQELNAKSKLSLLIGRAQRSGSLTERFINRFAGGLDAYELVGNPNLKAETNNQTDLIYTFKINKIFFQTDVFYSYLQNSISGKIIPLKPLNMKAPGTRQYQNLGNAYKTGFESRVNWNFLPKLNSEMAVAYTYAEEISTKNPLPEIAPLDFRWKLQYDISPIVLALKYRFVATQNRINPDFGELKTPDFSLVDFSAKMNVFKNAQVNFDVTNIFNRAYAEYLNRTLSTDKMQRILNPGRSFNVNFSYQF</sequence>
<keyword evidence="2 9" id="KW-0813">Transport</keyword>
<keyword evidence="4 9" id="KW-0812">Transmembrane</keyword>
<keyword evidence="6 10" id="KW-0798">TonB box</keyword>
<dbReference type="InterPro" id="IPR039426">
    <property type="entry name" value="TonB-dep_rcpt-like"/>
</dbReference>
<dbReference type="EMBL" id="FNUS01000002">
    <property type="protein sequence ID" value="SEG02113.1"/>
    <property type="molecule type" value="Genomic_DNA"/>
</dbReference>
<accession>A0A1H5WS64</accession>
<evidence type="ECO:0000256" key="2">
    <source>
        <dbReference type="ARBA" id="ARBA00022448"/>
    </source>
</evidence>
<keyword evidence="8 9" id="KW-0998">Cell outer membrane</keyword>
<dbReference type="AlphaFoldDB" id="A0A1H5WS64"/>
<dbReference type="InterPro" id="IPR000531">
    <property type="entry name" value="Beta-barrel_TonB"/>
</dbReference>
<dbReference type="PANTHER" id="PTHR30069">
    <property type="entry name" value="TONB-DEPENDENT OUTER MEMBRANE RECEPTOR"/>
    <property type="match status" value="1"/>
</dbReference>
<feature type="domain" description="TonB-dependent receptor plug" evidence="12">
    <location>
        <begin position="66"/>
        <end position="149"/>
    </location>
</feature>
<dbReference type="PANTHER" id="PTHR30069:SF49">
    <property type="entry name" value="OUTER MEMBRANE PROTEIN C"/>
    <property type="match status" value="1"/>
</dbReference>
<keyword evidence="3 9" id="KW-1134">Transmembrane beta strand</keyword>
<evidence type="ECO:0000256" key="5">
    <source>
        <dbReference type="ARBA" id="ARBA00022729"/>
    </source>
</evidence>
<evidence type="ECO:0000313" key="13">
    <source>
        <dbReference type="EMBL" id="SEG02113.1"/>
    </source>
</evidence>
<evidence type="ECO:0000256" key="7">
    <source>
        <dbReference type="ARBA" id="ARBA00023136"/>
    </source>
</evidence>
<proteinExistence type="inferred from homology"/>
<name>A0A1H5WS64_9FLAO</name>
<dbReference type="RefSeq" id="WP_103913291.1">
    <property type="nucleotide sequence ID" value="NZ_FNUS01000002.1"/>
</dbReference>
<dbReference type="Gene3D" id="2.40.170.20">
    <property type="entry name" value="TonB-dependent receptor, beta-barrel domain"/>
    <property type="match status" value="1"/>
</dbReference>
<gene>
    <name evidence="13" type="ORF">SAMN05421847_1311</name>
</gene>
<keyword evidence="5" id="KW-0732">Signal</keyword>
<evidence type="ECO:0000256" key="1">
    <source>
        <dbReference type="ARBA" id="ARBA00004571"/>
    </source>
</evidence>
<comment type="subcellular location">
    <subcellularLocation>
        <location evidence="1 9">Cell outer membrane</location>
        <topology evidence="1 9">Multi-pass membrane protein</topology>
    </subcellularLocation>
</comment>
<dbReference type="PROSITE" id="PS52016">
    <property type="entry name" value="TONB_DEPENDENT_REC_3"/>
    <property type="match status" value="1"/>
</dbReference>
<dbReference type="OrthoDB" id="9759247at2"/>
<dbReference type="Pfam" id="PF07715">
    <property type="entry name" value="Plug"/>
    <property type="match status" value="1"/>
</dbReference>
<dbReference type="InterPro" id="IPR012910">
    <property type="entry name" value="Plug_dom"/>
</dbReference>
<dbReference type="Pfam" id="PF00593">
    <property type="entry name" value="TonB_dep_Rec_b-barrel"/>
    <property type="match status" value="1"/>
</dbReference>
<dbReference type="Proteomes" id="UP000236738">
    <property type="component" value="Unassembled WGS sequence"/>
</dbReference>
<reference evidence="14" key="1">
    <citation type="submission" date="2016-10" db="EMBL/GenBank/DDBJ databases">
        <authorList>
            <person name="Varghese N."/>
            <person name="Submissions S."/>
        </authorList>
    </citation>
    <scope>NUCLEOTIDE SEQUENCE [LARGE SCALE GENOMIC DNA]</scope>
    <source>
        <strain evidence="14">DSM 21580</strain>
    </source>
</reference>
<dbReference type="InterPro" id="IPR036942">
    <property type="entry name" value="Beta-barrel_TonB_sf"/>
</dbReference>
<evidence type="ECO:0000256" key="6">
    <source>
        <dbReference type="ARBA" id="ARBA00023077"/>
    </source>
</evidence>
<evidence type="ECO:0000259" key="12">
    <source>
        <dbReference type="Pfam" id="PF07715"/>
    </source>
</evidence>
<evidence type="ECO:0000259" key="11">
    <source>
        <dbReference type="Pfam" id="PF00593"/>
    </source>
</evidence>
<dbReference type="Gene3D" id="2.170.130.10">
    <property type="entry name" value="TonB-dependent receptor, plug domain"/>
    <property type="match status" value="1"/>
</dbReference>
<dbReference type="PROSITE" id="PS01156">
    <property type="entry name" value="TONB_DEPENDENT_REC_2"/>
    <property type="match status" value="1"/>
</dbReference>